<feature type="domain" description="HTH gntR-type" evidence="4">
    <location>
        <begin position="4"/>
        <end position="71"/>
    </location>
</feature>
<name>A0ABW4S2Y5_9RHOB</name>
<dbReference type="SMART" id="SM00895">
    <property type="entry name" value="FCD"/>
    <property type="match status" value="1"/>
</dbReference>
<dbReference type="Gene3D" id="1.10.10.10">
    <property type="entry name" value="Winged helix-like DNA-binding domain superfamily/Winged helix DNA-binding domain"/>
    <property type="match status" value="1"/>
</dbReference>
<evidence type="ECO:0000256" key="2">
    <source>
        <dbReference type="ARBA" id="ARBA00023125"/>
    </source>
</evidence>
<dbReference type="SUPFAM" id="SSF46785">
    <property type="entry name" value="Winged helix' DNA-binding domain"/>
    <property type="match status" value="1"/>
</dbReference>
<dbReference type="SUPFAM" id="SSF48008">
    <property type="entry name" value="GntR ligand-binding domain-like"/>
    <property type="match status" value="1"/>
</dbReference>
<keyword evidence="2" id="KW-0238">DNA-binding</keyword>
<comment type="caution">
    <text evidence="5">The sequence shown here is derived from an EMBL/GenBank/DDBJ whole genome shotgun (WGS) entry which is preliminary data.</text>
</comment>
<evidence type="ECO:0000313" key="6">
    <source>
        <dbReference type="Proteomes" id="UP001597353"/>
    </source>
</evidence>
<dbReference type="Proteomes" id="UP001597353">
    <property type="component" value="Unassembled WGS sequence"/>
</dbReference>
<keyword evidence="6" id="KW-1185">Reference proteome</keyword>
<dbReference type="Gene3D" id="1.20.120.530">
    <property type="entry name" value="GntR ligand-binding domain-like"/>
    <property type="match status" value="1"/>
</dbReference>
<dbReference type="EMBL" id="JBHUGH010000002">
    <property type="protein sequence ID" value="MFD1910972.1"/>
    <property type="molecule type" value="Genomic_DNA"/>
</dbReference>
<dbReference type="InterPro" id="IPR011711">
    <property type="entry name" value="GntR_C"/>
</dbReference>
<keyword evidence="1" id="KW-0805">Transcription regulation</keyword>
<dbReference type="PANTHER" id="PTHR43537">
    <property type="entry name" value="TRANSCRIPTIONAL REGULATOR, GNTR FAMILY"/>
    <property type="match status" value="1"/>
</dbReference>
<dbReference type="RefSeq" id="WP_390259034.1">
    <property type="nucleotide sequence ID" value="NZ_JBHUGH010000002.1"/>
</dbReference>
<evidence type="ECO:0000256" key="1">
    <source>
        <dbReference type="ARBA" id="ARBA00023015"/>
    </source>
</evidence>
<protein>
    <submittedName>
        <fullName evidence="5">GntR family transcriptional regulator</fullName>
    </submittedName>
</protein>
<reference evidence="6" key="1">
    <citation type="journal article" date="2019" name="Int. J. Syst. Evol. Microbiol.">
        <title>The Global Catalogue of Microorganisms (GCM) 10K type strain sequencing project: providing services to taxonomists for standard genome sequencing and annotation.</title>
        <authorList>
            <consortium name="The Broad Institute Genomics Platform"/>
            <consortium name="The Broad Institute Genome Sequencing Center for Infectious Disease"/>
            <person name="Wu L."/>
            <person name="Ma J."/>
        </authorList>
    </citation>
    <scope>NUCLEOTIDE SEQUENCE [LARGE SCALE GENOMIC DNA]</scope>
    <source>
        <strain evidence="6">CGMCC 4.7242</strain>
    </source>
</reference>
<dbReference type="PROSITE" id="PS50949">
    <property type="entry name" value="HTH_GNTR"/>
    <property type="match status" value="1"/>
</dbReference>
<gene>
    <name evidence="5" type="ORF">ACFSGJ_01930</name>
</gene>
<proteinExistence type="predicted"/>
<dbReference type="InterPro" id="IPR036388">
    <property type="entry name" value="WH-like_DNA-bd_sf"/>
</dbReference>
<dbReference type="SMART" id="SM00345">
    <property type="entry name" value="HTH_GNTR"/>
    <property type="match status" value="1"/>
</dbReference>
<dbReference type="CDD" id="cd07377">
    <property type="entry name" value="WHTH_GntR"/>
    <property type="match status" value="1"/>
</dbReference>
<dbReference type="InterPro" id="IPR036390">
    <property type="entry name" value="WH_DNA-bd_sf"/>
</dbReference>
<dbReference type="InterPro" id="IPR000524">
    <property type="entry name" value="Tscrpt_reg_HTH_GntR"/>
</dbReference>
<sequence>MPSQPNVSRIRQSLETAILSGDYLPGARLDPEALARSFGCSRTPIRDALQQLESSGLVQVQPKCGTFVTQWSVEELAERFEVMAEVEASCARLAARRISEAELADFTAAHEGCVAAAQTGDVEDYYLANTRFHRCLYMATHNRFLVDEATRLHRMLQPYRRLQLRGRNRIAGSLAEHEAILTAVGRGDAEGAGQATHTHIIVQGDRFHDLIAAIRDAAPTA</sequence>
<evidence type="ECO:0000256" key="3">
    <source>
        <dbReference type="ARBA" id="ARBA00023163"/>
    </source>
</evidence>
<dbReference type="InterPro" id="IPR008920">
    <property type="entry name" value="TF_FadR/GntR_C"/>
</dbReference>
<organism evidence="5 6">
    <name type="scientific">Halodurantibacterium flavum</name>
    <dbReference type="NCBI Taxonomy" id="1382802"/>
    <lineage>
        <taxon>Bacteria</taxon>
        <taxon>Pseudomonadati</taxon>
        <taxon>Pseudomonadota</taxon>
        <taxon>Alphaproteobacteria</taxon>
        <taxon>Rhodobacterales</taxon>
        <taxon>Paracoccaceae</taxon>
        <taxon>Halodurantibacterium</taxon>
    </lineage>
</organism>
<dbReference type="Pfam" id="PF07729">
    <property type="entry name" value="FCD"/>
    <property type="match status" value="1"/>
</dbReference>
<keyword evidence="3" id="KW-0804">Transcription</keyword>
<evidence type="ECO:0000313" key="5">
    <source>
        <dbReference type="EMBL" id="MFD1910972.1"/>
    </source>
</evidence>
<evidence type="ECO:0000259" key="4">
    <source>
        <dbReference type="PROSITE" id="PS50949"/>
    </source>
</evidence>
<dbReference type="Pfam" id="PF00392">
    <property type="entry name" value="GntR"/>
    <property type="match status" value="1"/>
</dbReference>
<dbReference type="PANTHER" id="PTHR43537:SF49">
    <property type="entry name" value="TRANSCRIPTIONAL REGULATORY PROTEIN"/>
    <property type="match status" value="1"/>
</dbReference>
<accession>A0ABW4S2Y5</accession>